<organism evidence="1">
    <name type="scientific">Streptococcus lutetiensis</name>
    <dbReference type="NCBI Taxonomy" id="150055"/>
    <lineage>
        <taxon>Bacteria</taxon>
        <taxon>Bacillati</taxon>
        <taxon>Bacillota</taxon>
        <taxon>Bacilli</taxon>
        <taxon>Lactobacillales</taxon>
        <taxon>Streptococcaceae</taxon>
        <taxon>Streptococcus</taxon>
    </lineage>
</organism>
<dbReference type="EMBL" id="CACRUI010000003">
    <property type="protein sequence ID" value="VYT72678.1"/>
    <property type="molecule type" value="Genomic_DNA"/>
</dbReference>
<reference evidence="1" key="1">
    <citation type="submission" date="2019-11" db="EMBL/GenBank/DDBJ databases">
        <authorList>
            <person name="Feng L."/>
        </authorList>
    </citation>
    <scope>NUCLEOTIDE SEQUENCE</scope>
    <source>
        <strain evidence="1">SLutetiensisLFYP71</strain>
    </source>
</reference>
<name>A0A6N2Z3T5_9STRE</name>
<gene>
    <name evidence="1" type="ORF">SLLFYP71_00534</name>
</gene>
<protein>
    <recommendedName>
        <fullName evidence="2">Phage protein</fullName>
    </recommendedName>
</protein>
<evidence type="ECO:0000313" key="1">
    <source>
        <dbReference type="EMBL" id="VYT72678.1"/>
    </source>
</evidence>
<sequence>MVLLKVLQMKLLKKIKNTYIGGKTMMINYFAMQIELGWITIEAVPKRFRKQVQELLDLSHAGLQDEEPAE</sequence>
<dbReference type="AlphaFoldDB" id="A0A6N2Z3T5"/>
<accession>A0A6N2Z3T5</accession>
<proteinExistence type="predicted"/>
<evidence type="ECO:0008006" key="2">
    <source>
        <dbReference type="Google" id="ProtNLM"/>
    </source>
</evidence>